<name>A0A1Z5IYT6_9LACO</name>
<reference evidence="1 2" key="1">
    <citation type="submission" date="2015-11" db="EMBL/GenBank/DDBJ databases">
        <title>Draft genome sequences of new species of the genus Lactobacillus isolated from orchardgrass silage.</title>
        <authorList>
            <person name="Tohno M."/>
            <person name="Tanizawa Y."/>
            <person name="Arita M."/>
        </authorList>
    </citation>
    <scope>NUCLEOTIDE SEQUENCE [LARGE SCALE GENOMIC DNA]</scope>
    <source>
        <strain evidence="1 2">IWT25</strain>
    </source>
</reference>
<dbReference type="Proteomes" id="UP000198414">
    <property type="component" value="Unassembled WGS sequence"/>
</dbReference>
<sequence length="41" mass="4561">MSKKYEKVLKTVNNQSIFHSQKGQFLGGYTIGILAMDIGQS</sequence>
<dbReference type="AlphaFoldDB" id="A0A1Z5IYT6"/>
<organism evidence="1 2">
    <name type="scientific">Secundilactobacillus pentosiphilus</name>
    <dbReference type="NCBI Taxonomy" id="1714682"/>
    <lineage>
        <taxon>Bacteria</taxon>
        <taxon>Bacillati</taxon>
        <taxon>Bacillota</taxon>
        <taxon>Bacilli</taxon>
        <taxon>Lactobacillales</taxon>
        <taxon>Lactobacillaceae</taxon>
        <taxon>Secundilactobacillus</taxon>
    </lineage>
</organism>
<evidence type="ECO:0000313" key="1">
    <source>
        <dbReference type="EMBL" id="GAX06943.1"/>
    </source>
</evidence>
<dbReference type="EMBL" id="BCMI01000030">
    <property type="protein sequence ID" value="GAX06943.1"/>
    <property type="molecule type" value="Genomic_DNA"/>
</dbReference>
<dbReference type="RefSeq" id="WP_263850020.1">
    <property type="nucleotide sequence ID" value="NZ_BCMI01000030.1"/>
</dbReference>
<gene>
    <name evidence="1" type="ORF">IWT25_02291</name>
</gene>
<accession>A0A1Z5IYT6</accession>
<evidence type="ECO:0000313" key="2">
    <source>
        <dbReference type="Proteomes" id="UP000198414"/>
    </source>
</evidence>
<comment type="caution">
    <text evidence="1">The sequence shown here is derived from an EMBL/GenBank/DDBJ whole genome shotgun (WGS) entry which is preliminary data.</text>
</comment>
<proteinExistence type="predicted"/>
<protein>
    <submittedName>
        <fullName evidence="1">Uncharacterized protein</fullName>
    </submittedName>
</protein>